<accession>A0A4Q8LZA9</accession>
<protein>
    <submittedName>
        <fullName evidence="2">DUF1772 domain-containing protein</fullName>
    </submittedName>
</protein>
<gene>
    <name evidence="2" type="ORF">EA656_04920</name>
</gene>
<dbReference type="EMBL" id="SHMF01000001">
    <property type="protein sequence ID" value="TAA37988.1"/>
    <property type="molecule type" value="Genomic_DNA"/>
</dbReference>
<dbReference type="Proteomes" id="UP000292087">
    <property type="component" value="Unassembled WGS sequence"/>
</dbReference>
<sequence length="222" mass="23887">MRSPQPEGPCMSSPSVVPASPWRQRIVRGALWFAAIAWGVLLGAKVFDLVVLAGAWSAAPPASLRLLPYGAAYPVNTGDFFIPPSALLLVATWIAVFSGWRTPMRYRRWLLASALTIQVVLVFTVASFWPMNAALWAIAKGAPGALQDQAGIEALVHAWLRNDWLRVIAATVGFLSTLRAISLPFPDAQVVTGPASLASRLAYAGCVLLLLAFVAYFVSELL</sequence>
<proteinExistence type="predicted"/>
<feature type="transmembrane region" description="Helical" evidence="1">
    <location>
        <begin position="201"/>
        <end position="219"/>
    </location>
</feature>
<feature type="transmembrane region" description="Helical" evidence="1">
    <location>
        <begin position="30"/>
        <end position="58"/>
    </location>
</feature>
<keyword evidence="1" id="KW-0812">Transmembrane</keyword>
<feature type="transmembrane region" description="Helical" evidence="1">
    <location>
        <begin position="164"/>
        <end position="181"/>
    </location>
</feature>
<dbReference type="InterPro" id="IPR013901">
    <property type="entry name" value="Anthrone_oxy"/>
</dbReference>
<keyword evidence="1" id="KW-1133">Transmembrane helix</keyword>
<keyword evidence="1" id="KW-0472">Membrane</keyword>
<evidence type="ECO:0000256" key="1">
    <source>
        <dbReference type="SAM" id="Phobius"/>
    </source>
</evidence>
<evidence type="ECO:0000313" key="3">
    <source>
        <dbReference type="Proteomes" id="UP000292087"/>
    </source>
</evidence>
<feature type="transmembrane region" description="Helical" evidence="1">
    <location>
        <begin position="78"/>
        <end position="97"/>
    </location>
</feature>
<feature type="transmembrane region" description="Helical" evidence="1">
    <location>
        <begin position="109"/>
        <end position="129"/>
    </location>
</feature>
<dbReference type="Pfam" id="PF08592">
    <property type="entry name" value="Anthrone_oxy"/>
    <property type="match status" value="1"/>
</dbReference>
<name>A0A4Q8LZA9_9GAMM</name>
<comment type="caution">
    <text evidence="2">The sequence shown here is derived from an EMBL/GenBank/DDBJ whole genome shotgun (WGS) entry which is preliminary data.</text>
</comment>
<dbReference type="AlphaFoldDB" id="A0A4Q8LZA9"/>
<evidence type="ECO:0000313" key="2">
    <source>
        <dbReference type="EMBL" id="TAA37988.1"/>
    </source>
</evidence>
<reference evidence="2 3" key="1">
    <citation type="submission" date="2019-02" db="EMBL/GenBank/DDBJ databases">
        <title>WGS of Pseudoxanthomonas species novum from clinical isolates.</title>
        <authorList>
            <person name="Bernier A.-M."/>
            <person name="Bernard K."/>
            <person name="Vachon A."/>
        </authorList>
    </citation>
    <scope>NUCLEOTIDE SEQUENCE [LARGE SCALE GENOMIC DNA]</scope>
    <source>
        <strain evidence="2 3">NML140781</strain>
    </source>
</reference>
<organism evidence="2 3">
    <name type="scientific">Pseudoxanthomonas winnipegensis</name>
    <dbReference type="NCBI Taxonomy" id="2480810"/>
    <lineage>
        <taxon>Bacteria</taxon>
        <taxon>Pseudomonadati</taxon>
        <taxon>Pseudomonadota</taxon>
        <taxon>Gammaproteobacteria</taxon>
        <taxon>Lysobacterales</taxon>
        <taxon>Lysobacteraceae</taxon>
        <taxon>Pseudoxanthomonas</taxon>
    </lineage>
</organism>